<dbReference type="AlphaFoldDB" id="E3MKJ8"/>
<proteinExistence type="predicted"/>
<keyword evidence="2" id="KW-1185">Reference proteome</keyword>
<gene>
    <name evidence="1" type="ORF">CRE_27692</name>
</gene>
<dbReference type="Proteomes" id="UP000008281">
    <property type="component" value="Unassembled WGS sequence"/>
</dbReference>
<evidence type="ECO:0000313" key="2">
    <source>
        <dbReference type="Proteomes" id="UP000008281"/>
    </source>
</evidence>
<dbReference type="HOGENOM" id="CLU_2051820_0_0_1"/>
<accession>E3MKJ8</accession>
<protein>
    <submittedName>
        <fullName evidence="1">Uncharacterized protein</fullName>
    </submittedName>
</protein>
<dbReference type="EMBL" id="DS268452">
    <property type="protein sequence ID" value="EFP04099.1"/>
    <property type="molecule type" value="Genomic_DNA"/>
</dbReference>
<reference evidence="1" key="1">
    <citation type="submission" date="2007-07" db="EMBL/GenBank/DDBJ databases">
        <title>PCAP assembly of the Caenorhabditis remanei genome.</title>
        <authorList>
            <consortium name="The Caenorhabditis remanei Sequencing Consortium"/>
            <person name="Wilson R.K."/>
        </authorList>
    </citation>
    <scope>NUCLEOTIDE SEQUENCE [LARGE SCALE GENOMIC DNA]</scope>
    <source>
        <strain evidence="1">PB4641</strain>
    </source>
</reference>
<organism evidence="2">
    <name type="scientific">Caenorhabditis remanei</name>
    <name type="common">Caenorhabditis vulgaris</name>
    <dbReference type="NCBI Taxonomy" id="31234"/>
    <lineage>
        <taxon>Eukaryota</taxon>
        <taxon>Metazoa</taxon>
        <taxon>Ecdysozoa</taxon>
        <taxon>Nematoda</taxon>
        <taxon>Chromadorea</taxon>
        <taxon>Rhabditida</taxon>
        <taxon>Rhabditina</taxon>
        <taxon>Rhabditomorpha</taxon>
        <taxon>Rhabditoidea</taxon>
        <taxon>Rhabditidae</taxon>
        <taxon>Peloderinae</taxon>
        <taxon>Caenorhabditis</taxon>
    </lineage>
</organism>
<name>E3MKJ8_CAERE</name>
<sequence length="120" mass="13791">MQTTLILVFFFLRCIVFVCFLSSTNSTPIGLDQKIKTSTKLMNRENGSFIDNPSFLKAHNKKKSASIFYIAAKHCNLTEFEQWWITLVEDDENADLTDRNVLTICDRDVNVDDVSISNYI</sequence>
<evidence type="ECO:0000313" key="1">
    <source>
        <dbReference type="EMBL" id="EFP04099.1"/>
    </source>
</evidence>